<feature type="transmembrane region" description="Helical" evidence="1">
    <location>
        <begin position="141"/>
        <end position="162"/>
    </location>
</feature>
<organism evidence="2 3">
    <name type="scientific">Cellulosilyticum lentocellum (strain ATCC 49066 / DSM 5427 / NCIMB 11756 / RHM5)</name>
    <name type="common">Clostridium lentocellum</name>
    <dbReference type="NCBI Taxonomy" id="642492"/>
    <lineage>
        <taxon>Bacteria</taxon>
        <taxon>Bacillati</taxon>
        <taxon>Bacillota</taxon>
        <taxon>Clostridia</taxon>
        <taxon>Lachnospirales</taxon>
        <taxon>Cellulosilyticaceae</taxon>
        <taxon>Cellulosilyticum</taxon>
    </lineage>
</organism>
<feature type="transmembrane region" description="Helical" evidence="1">
    <location>
        <begin position="207"/>
        <end position="227"/>
    </location>
</feature>
<dbReference type="HOGENOM" id="CLU_071040_1_1_9"/>
<feature type="transmembrane region" description="Helical" evidence="1">
    <location>
        <begin position="29"/>
        <end position="51"/>
    </location>
</feature>
<dbReference type="AlphaFoldDB" id="F2JI35"/>
<keyword evidence="1" id="KW-0472">Membrane</keyword>
<dbReference type="PANTHER" id="PTHR36833">
    <property type="entry name" value="SLR0610 PROTEIN-RELATED"/>
    <property type="match status" value="1"/>
</dbReference>
<keyword evidence="1" id="KW-0812">Transmembrane</keyword>
<sequence length="266" mass="29780">MKELKKYAKLYRLFVAQYLKTLMQSKVDFIIGLLGYLLVQSCGIICLALIFNQIPQLNGWNFNQLLFIYGFAQIPRGIDHLLTDNVWILAFRMVIRGEFDRYLLRPMNPFFQLISDKFQPDALGELMVGFLLVGGSIQKGVVSVNLLNIVLFIISIGAGALIYTDIKLFFASLAFWVKNSGGILQLTYDMSDFAKYPVSIYSKPIQLVLSTIVPFAFVAFYPASYFLTGEAALKLIGVEVLIALVGWGIAYATFNKGISIYESAGN</sequence>
<dbReference type="RefSeq" id="WP_013656362.1">
    <property type="nucleotide sequence ID" value="NC_015275.1"/>
</dbReference>
<dbReference type="EMBL" id="CP002582">
    <property type="protein sequence ID" value="ADZ83063.1"/>
    <property type="molecule type" value="Genomic_DNA"/>
</dbReference>
<dbReference type="Proteomes" id="UP000008467">
    <property type="component" value="Chromosome"/>
</dbReference>
<dbReference type="InterPro" id="IPR010390">
    <property type="entry name" value="ABC-2_transporter-like"/>
</dbReference>
<evidence type="ECO:0000256" key="1">
    <source>
        <dbReference type="SAM" id="Phobius"/>
    </source>
</evidence>
<dbReference type="eggNOG" id="COG3694">
    <property type="taxonomic scope" value="Bacteria"/>
</dbReference>
<dbReference type="STRING" id="642492.Clole_1337"/>
<dbReference type="KEGG" id="cle:Clole_1337"/>
<dbReference type="Pfam" id="PF06182">
    <property type="entry name" value="ABC2_membrane_6"/>
    <property type="match status" value="1"/>
</dbReference>
<evidence type="ECO:0000313" key="2">
    <source>
        <dbReference type="EMBL" id="ADZ83063.1"/>
    </source>
</evidence>
<keyword evidence="1" id="KW-1133">Transmembrane helix</keyword>
<keyword evidence="3" id="KW-1185">Reference proteome</keyword>
<dbReference type="PANTHER" id="PTHR36833:SF1">
    <property type="entry name" value="INTEGRAL MEMBRANE TRANSPORT PROTEIN"/>
    <property type="match status" value="1"/>
</dbReference>
<evidence type="ECO:0000313" key="3">
    <source>
        <dbReference type="Proteomes" id="UP000008467"/>
    </source>
</evidence>
<protein>
    <recommendedName>
        <fullName evidence="4">ABC transporter permease protein</fullName>
    </recommendedName>
</protein>
<gene>
    <name evidence="2" type="ordered locus">Clole_1337</name>
</gene>
<name>F2JI35_CELLD</name>
<proteinExistence type="predicted"/>
<feature type="transmembrane region" description="Helical" evidence="1">
    <location>
        <begin position="168"/>
        <end position="186"/>
    </location>
</feature>
<reference evidence="2 3" key="1">
    <citation type="journal article" date="2011" name="J. Bacteriol.">
        <title>Complete genome sequence of the cellulose-degrading bacterium Cellulosilyticum lentocellum.</title>
        <authorList>
            <consortium name="US DOE Joint Genome Institute"/>
            <person name="Miller D.A."/>
            <person name="Suen G."/>
            <person name="Bruce D."/>
            <person name="Copeland A."/>
            <person name="Cheng J.F."/>
            <person name="Detter C."/>
            <person name="Goodwin L.A."/>
            <person name="Han C.S."/>
            <person name="Hauser L.J."/>
            <person name="Land M.L."/>
            <person name="Lapidus A."/>
            <person name="Lucas S."/>
            <person name="Meincke L."/>
            <person name="Pitluck S."/>
            <person name="Tapia R."/>
            <person name="Teshima H."/>
            <person name="Woyke T."/>
            <person name="Fox B.G."/>
            <person name="Angert E.R."/>
            <person name="Currie C.R."/>
        </authorList>
    </citation>
    <scope>NUCLEOTIDE SEQUENCE [LARGE SCALE GENOMIC DNA]</scope>
    <source>
        <strain evidence="3">ATCC 49066 / DSM 5427 / NCIMB 11756 / RHM5</strain>
    </source>
</reference>
<feature type="transmembrane region" description="Helical" evidence="1">
    <location>
        <begin position="233"/>
        <end position="254"/>
    </location>
</feature>
<evidence type="ECO:0008006" key="4">
    <source>
        <dbReference type="Google" id="ProtNLM"/>
    </source>
</evidence>
<accession>F2JI35</accession>